<name>A0A8H5G122_9AGAR</name>
<proteinExistence type="predicted"/>
<dbReference type="AlphaFoldDB" id="A0A8H5G122"/>
<dbReference type="Proteomes" id="UP000559256">
    <property type="component" value="Unassembled WGS sequence"/>
</dbReference>
<protein>
    <submittedName>
        <fullName evidence="1">Uncharacterized protein</fullName>
    </submittedName>
</protein>
<gene>
    <name evidence="1" type="ORF">D9758_009522</name>
</gene>
<dbReference type="EMBL" id="JAACJM010000055">
    <property type="protein sequence ID" value="KAF5356368.1"/>
    <property type="molecule type" value="Genomic_DNA"/>
</dbReference>
<accession>A0A8H5G122</accession>
<evidence type="ECO:0000313" key="2">
    <source>
        <dbReference type="Proteomes" id="UP000559256"/>
    </source>
</evidence>
<keyword evidence="2" id="KW-1185">Reference proteome</keyword>
<sequence length="63" mass="7218">MMTAIARSLTNLMKYLLWNRNDGSDAFRNVTPNKLELLVWFDAPQLSFPSLLRPFTPTRSASC</sequence>
<comment type="caution">
    <text evidence="1">The sequence shown here is derived from an EMBL/GenBank/DDBJ whole genome shotgun (WGS) entry which is preliminary data.</text>
</comment>
<organism evidence="1 2">
    <name type="scientific">Tetrapyrgos nigripes</name>
    <dbReference type="NCBI Taxonomy" id="182062"/>
    <lineage>
        <taxon>Eukaryota</taxon>
        <taxon>Fungi</taxon>
        <taxon>Dikarya</taxon>
        <taxon>Basidiomycota</taxon>
        <taxon>Agaricomycotina</taxon>
        <taxon>Agaricomycetes</taxon>
        <taxon>Agaricomycetidae</taxon>
        <taxon>Agaricales</taxon>
        <taxon>Marasmiineae</taxon>
        <taxon>Marasmiaceae</taxon>
        <taxon>Tetrapyrgos</taxon>
    </lineage>
</organism>
<reference evidence="1 2" key="1">
    <citation type="journal article" date="2020" name="ISME J.">
        <title>Uncovering the hidden diversity of litter-decomposition mechanisms in mushroom-forming fungi.</title>
        <authorList>
            <person name="Floudas D."/>
            <person name="Bentzer J."/>
            <person name="Ahren D."/>
            <person name="Johansson T."/>
            <person name="Persson P."/>
            <person name="Tunlid A."/>
        </authorList>
    </citation>
    <scope>NUCLEOTIDE SEQUENCE [LARGE SCALE GENOMIC DNA]</scope>
    <source>
        <strain evidence="1 2">CBS 291.85</strain>
    </source>
</reference>
<evidence type="ECO:0000313" key="1">
    <source>
        <dbReference type="EMBL" id="KAF5356368.1"/>
    </source>
</evidence>